<keyword evidence="2" id="KW-1185">Reference proteome</keyword>
<gene>
    <name evidence="1" type="ORF">PR048_012601</name>
</gene>
<comment type="caution">
    <text evidence="1">The sequence shown here is derived from an EMBL/GenBank/DDBJ whole genome shotgun (WGS) entry which is preliminary data.</text>
</comment>
<proteinExistence type="predicted"/>
<evidence type="ECO:0008006" key="3">
    <source>
        <dbReference type="Google" id="ProtNLM"/>
    </source>
</evidence>
<evidence type="ECO:0000313" key="1">
    <source>
        <dbReference type="EMBL" id="KAJ8886390.1"/>
    </source>
</evidence>
<protein>
    <recommendedName>
        <fullName evidence="3">DDE Tnp4 domain-containing protein</fullName>
    </recommendedName>
</protein>
<dbReference type="Proteomes" id="UP001159363">
    <property type="component" value="Chromosome X"/>
</dbReference>
<organism evidence="1 2">
    <name type="scientific">Dryococelus australis</name>
    <dbReference type="NCBI Taxonomy" id="614101"/>
    <lineage>
        <taxon>Eukaryota</taxon>
        <taxon>Metazoa</taxon>
        <taxon>Ecdysozoa</taxon>
        <taxon>Arthropoda</taxon>
        <taxon>Hexapoda</taxon>
        <taxon>Insecta</taxon>
        <taxon>Pterygota</taxon>
        <taxon>Neoptera</taxon>
        <taxon>Polyneoptera</taxon>
        <taxon>Phasmatodea</taxon>
        <taxon>Verophasmatodea</taxon>
        <taxon>Anareolatae</taxon>
        <taxon>Phasmatidae</taxon>
        <taxon>Eurycanthinae</taxon>
        <taxon>Dryococelus</taxon>
    </lineage>
</organism>
<dbReference type="EMBL" id="JARBHB010000004">
    <property type="protein sequence ID" value="KAJ8886390.1"/>
    <property type="molecule type" value="Genomic_DNA"/>
</dbReference>
<evidence type="ECO:0000313" key="2">
    <source>
        <dbReference type="Proteomes" id="UP001159363"/>
    </source>
</evidence>
<reference evidence="1 2" key="1">
    <citation type="submission" date="2023-02" db="EMBL/GenBank/DDBJ databases">
        <title>LHISI_Scaffold_Assembly.</title>
        <authorList>
            <person name="Stuart O.P."/>
            <person name="Cleave R."/>
            <person name="Magrath M.J.L."/>
            <person name="Mikheyev A.S."/>
        </authorList>
    </citation>
    <scope>NUCLEOTIDE SEQUENCE [LARGE SCALE GENOMIC DNA]</scope>
    <source>
        <strain evidence="1">Daus_M_001</strain>
        <tissue evidence="1">Leg muscle</tissue>
    </source>
</reference>
<name>A0ABQ9HQG4_9NEOP</name>
<accession>A0ABQ9HQG4</accession>
<sequence>MEKAVTSQLNQALQRDDFISPPRALPGSNLITTTVIIGDEKHLVRSYSKRQLDNECTIFNYRHSRARKVVECAFGIIAQK</sequence>